<evidence type="ECO:0000256" key="13">
    <source>
        <dbReference type="ARBA" id="ARBA00047657"/>
    </source>
</evidence>
<feature type="binding site" evidence="14">
    <location>
        <position position="186"/>
    </location>
    <ligand>
        <name>Mg(2+)</name>
        <dbReference type="ChEBI" id="CHEBI:18420"/>
    </ligand>
</feature>
<keyword evidence="19" id="KW-1185">Reference proteome</keyword>
<keyword evidence="8 14" id="KW-0547">Nucleotide-binding</keyword>
<evidence type="ECO:0000256" key="7">
    <source>
        <dbReference type="ARBA" id="ARBA00022723"/>
    </source>
</evidence>
<feature type="domain" description="HPr kinase/phosphorylase C-terminal" evidence="16">
    <location>
        <begin position="156"/>
        <end position="326"/>
    </location>
</feature>
<dbReference type="PANTHER" id="PTHR30305:SF1">
    <property type="entry name" value="HPR KINASE_PHOSPHORYLASE"/>
    <property type="match status" value="1"/>
</dbReference>
<evidence type="ECO:0000256" key="1">
    <source>
        <dbReference type="ARBA" id="ARBA00001120"/>
    </source>
</evidence>
<evidence type="ECO:0000256" key="3">
    <source>
        <dbReference type="ARBA" id="ARBA00006883"/>
    </source>
</evidence>
<feature type="active site" evidence="14">
    <location>
        <position position="271"/>
    </location>
</feature>
<comment type="subunit">
    <text evidence="4 14">Homohexamer.</text>
</comment>
<evidence type="ECO:0000256" key="8">
    <source>
        <dbReference type="ARBA" id="ARBA00022741"/>
    </source>
</evidence>
<accession>A0A9X4E2I2</accession>
<dbReference type="RefSeq" id="WP_274585365.1">
    <property type="nucleotide sequence ID" value="NZ_CP145811.1"/>
</dbReference>
<comment type="cofactor">
    <cofactor evidence="2 14">
        <name>Mg(2+)</name>
        <dbReference type="ChEBI" id="CHEBI:18420"/>
    </cofactor>
</comment>
<evidence type="ECO:0000256" key="6">
    <source>
        <dbReference type="ARBA" id="ARBA00022679"/>
    </source>
</evidence>
<keyword evidence="9 14" id="KW-0418">Kinase</keyword>
<dbReference type="Gene3D" id="3.40.50.300">
    <property type="entry name" value="P-loop containing nucleotide triphosphate hydrolases"/>
    <property type="match status" value="1"/>
</dbReference>
<evidence type="ECO:0000259" key="15">
    <source>
        <dbReference type="Pfam" id="PF02603"/>
    </source>
</evidence>
<dbReference type="InterPro" id="IPR027417">
    <property type="entry name" value="P-loop_NTPase"/>
</dbReference>
<keyword evidence="12 14" id="KW-0511">Multifunctional enzyme</keyword>
<evidence type="ECO:0000256" key="12">
    <source>
        <dbReference type="ARBA" id="ARBA00023268"/>
    </source>
</evidence>
<evidence type="ECO:0000256" key="2">
    <source>
        <dbReference type="ARBA" id="ARBA00001946"/>
    </source>
</evidence>
<feature type="active site" evidence="14">
    <location>
        <position position="185"/>
    </location>
</feature>
<dbReference type="GO" id="GO:0000287">
    <property type="term" value="F:magnesium ion binding"/>
    <property type="evidence" value="ECO:0007669"/>
    <property type="project" value="UniProtKB-UniRule"/>
</dbReference>
<dbReference type="GO" id="GO:0005524">
    <property type="term" value="F:ATP binding"/>
    <property type="evidence" value="ECO:0007669"/>
    <property type="project" value="UniProtKB-UniRule"/>
</dbReference>
<dbReference type="InterPro" id="IPR003755">
    <property type="entry name" value="HPr(Ser)_kin/Pase"/>
</dbReference>
<reference evidence="17" key="1">
    <citation type="submission" date="2022-10" db="EMBL/GenBank/DDBJ databases">
        <authorList>
            <person name="Boutroux M."/>
        </authorList>
    </citation>
    <scope>NUCLEOTIDE SEQUENCE</scope>
    <source>
        <strain evidence="17">51.81</strain>
    </source>
</reference>
<comment type="miscellaneous">
    <text evidence="14">Both phosphorylation and phosphorolysis are carried out by the same active site and suggest a common mechanism for both reactions.</text>
</comment>
<feature type="region of interest" description="Important for the catalytic mechanism of both phosphorylation and dephosphorylation" evidence="14">
    <location>
        <begin position="227"/>
        <end position="236"/>
    </location>
</feature>
<evidence type="ECO:0000256" key="5">
    <source>
        <dbReference type="ARBA" id="ARBA00022527"/>
    </source>
</evidence>
<dbReference type="SUPFAM" id="SSF75138">
    <property type="entry name" value="HprK N-terminal domain-like"/>
    <property type="match status" value="1"/>
</dbReference>
<name>A0A9X4E2I2_9NEIS</name>
<keyword evidence="7 14" id="KW-0479">Metal-binding</keyword>
<comment type="function">
    <text evidence="14">Catalyzes the ATP- as well as the pyrophosphate-dependent phosphorylation of a specific serine residue in HPr, a phosphocarrier protein of the phosphoenolpyruvate-dependent sugar phosphotransferase system (PTS). HprK/P also catalyzes the pyrophosphate-producing, inorganic phosphate-dependent dephosphorylation (phosphorolysis) of seryl-phosphorylated HPr (P-Ser-HPr).</text>
</comment>
<evidence type="ECO:0000256" key="11">
    <source>
        <dbReference type="ARBA" id="ARBA00022842"/>
    </source>
</evidence>
<keyword evidence="5 14" id="KW-0723">Serine/threonine-protein kinase</keyword>
<dbReference type="NCBIfam" id="TIGR00679">
    <property type="entry name" value="hpr-ser"/>
    <property type="match status" value="1"/>
</dbReference>
<comment type="catalytic activity">
    <reaction evidence="1 14">
        <text>[HPr protein]-L-serine + ATP = [HPr protein]-O-phospho-L-serine + ADP + H(+)</text>
        <dbReference type="Rhea" id="RHEA:46600"/>
        <dbReference type="Rhea" id="RHEA-COMP:11602"/>
        <dbReference type="Rhea" id="RHEA-COMP:11603"/>
        <dbReference type="ChEBI" id="CHEBI:15378"/>
        <dbReference type="ChEBI" id="CHEBI:29999"/>
        <dbReference type="ChEBI" id="CHEBI:30616"/>
        <dbReference type="ChEBI" id="CHEBI:83421"/>
        <dbReference type="ChEBI" id="CHEBI:456216"/>
    </reaction>
</comment>
<feature type="domain" description="HPr(Ser) kinase/phosphorylase N-terminal" evidence="15">
    <location>
        <begin position="4"/>
        <end position="71"/>
    </location>
</feature>
<dbReference type="InterPro" id="IPR011126">
    <property type="entry name" value="Hpr_kin/Pase_Hpr_N"/>
</dbReference>
<gene>
    <name evidence="14 17" type="primary">hprK</name>
    <name evidence="17" type="ORF">ORY91_001683</name>
    <name evidence="18" type="ORF">V9W64_10420</name>
</gene>
<dbReference type="GO" id="GO:0006109">
    <property type="term" value="P:regulation of carbohydrate metabolic process"/>
    <property type="evidence" value="ECO:0007669"/>
    <property type="project" value="UniProtKB-UniRule"/>
</dbReference>
<feature type="active site" description="Proton acceptor; for phosphorylation activity. Proton donor; for dephosphorylation activity" evidence="14">
    <location>
        <position position="203"/>
    </location>
</feature>
<feature type="active site" evidence="14">
    <location>
        <position position="164"/>
    </location>
</feature>
<evidence type="ECO:0000256" key="9">
    <source>
        <dbReference type="ARBA" id="ARBA00022777"/>
    </source>
</evidence>
<sequence>MPSISVRRLYQDNQHKLQLAWAAGTAGADNRIGIEADKPVLALVGHLNFIHPNQVQVIGAAEAEFLRLMESGIDNIDDLATIVAKTRPLRQIQAVTEAGDFGSLFDIPMSAVIVANGLPVSPMLRDYCHTNQIPLLTSKLESPHLMDVLRIYLQRTLAVSTVKHGVFLDVFEIGVLITGRSGLGKSELALELISRGHSLIADDAVEIYRTGPEMLEGRCPPMLRDFLEVRGLGILNIRHIFGETSIRPKKMLQLIINLVPADDDYMKQLDRLSIRTETESILDVSVRAVTLPVAVGRNLAVLVEAAVRNYVLQLRGKDSTREFLERHQNMMKEDGNRSEDYSD</sequence>
<dbReference type="EC" id="2.7.4.-" evidence="14"/>
<evidence type="ECO:0000259" key="16">
    <source>
        <dbReference type="Pfam" id="PF07475"/>
    </source>
</evidence>
<dbReference type="CDD" id="cd01918">
    <property type="entry name" value="HprK_C"/>
    <property type="match status" value="1"/>
</dbReference>
<evidence type="ECO:0000313" key="18">
    <source>
        <dbReference type="EMBL" id="WWY03076.1"/>
    </source>
</evidence>
<dbReference type="FunFam" id="3.40.50.300:FF:000174">
    <property type="entry name" value="HPr kinase/phosphorylase"/>
    <property type="match status" value="1"/>
</dbReference>
<dbReference type="SUPFAM" id="SSF53795">
    <property type="entry name" value="PEP carboxykinase-like"/>
    <property type="match status" value="1"/>
</dbReference>
<dbReference type="EC" id="2.7.11.-" evidence="14"/>
<dbReference type="AlphaFoldDB" id="A0A9X4E2I2"/>
<dbReference type="Pfam" id="PF07475">
    <property type="entry name" value="Hpr_kinase_C"/>
    <property type="match status" value="1"/>
</dbReference>
<feature type="domain" description="HPr(Ser) kinase/phosphorylase N-terminal" evidence="15">
    <location>
        <begin position="96"/>
        <end position="153"/>
    </location>
</feature>
<keyword evidence="6 14" id="KW-0808">Transferase</keyword>
<dbReference type="HAMAP" id="MF_01249">
    <property type="entry name" value="HPr_kinase"/>
    <property type="match status" value="1"/>
</dbReference>
<comment type="catalytic activity">
    <reaction evidence="13 14">
        <text>[HPr protein]-O-phospho-L-serine + phosphate + H(+) = [HPr protein]-L-serine + diphosphate</text>
        <dbReference type="Rhea" id="RHEA:46604"/>
        <dbReference type="Rhea" id="RHEA-COMP:11602"/>
        <dbReference type="Rhea" id="RHEA-COMP:11603"/>
        <dbReference type="ChEBI" id="CHEBI:15378"/>
        <dbReference type="ChEBI" id="CHEBI:29999"/>
        <dbReference type="ChEBI" id="CHEBI:33019"/>
        <dbReference type="ChEBI" id="CHEBI:43474"/>
        <dbReference type="ChEBI" id="CHEBI:83421"/>
    </reaction>
</comment>
<protein>
    <recommendedName>
        <fullName evidence="14">HPr kinase/phosphorylase</fullName>
        <shortName evidence="14">HPrK/P</shortName>
        <ecNumber evidence="14">2.7.11.-</ecNumber>
        <ecNumber evidence="14">2.7.4.-</ecNumber>
    </recommendedName>
    <alternativeName>
        <fullName evidence="14">HPr(Ser) kinase/phosphorylase</fullName>
    </alternativeName>
</protein>
<dbReference type="EMBL" id="CP146598">
    <property type="protein sequence ID" value="WWY03076.1"/>
    <property type="molecule type" value="Genomic_DNA"/>
</dbReference>
<evidence type="ECO:0000313" key="17">
    <source>
        <dbReference type="EMBL" id="MDD9328263.1"/>
    </source>
</evidence>
<organism evidence="17">
    <name type="scientific">Neisseria leonii</name>
    <dbReference type="NCBI Taxonomy" id="2995413"/>
    <lineage>
        <taxon>Bacteria</taxon>
        <taxon>Pseudomonadati</taxon>
        <taxon>Pseudomonadota</taxon>
        <taxon>Betaproteobacteria</taxon>
        <taxon>Neisseriales</taxon>
        <taxon>Neisseriaceae</taxon>
        <taxon>Neisseria</taxon>
    </lineage>
</organism>
<dbReference type="Pfam" id="PF02603">
    <property type="entry name" value="Hpr_kinase_N"/>
    <property type="match status" value="2"/>
</dbReference>
<dbReference type="PANTHER" id="PTHR30305">
    <property type="entry name" value="PROTEIN YJDM-RELATED"/>
    <property type="match status" value="1"/>
</dbReference>
<dbReference type="EMBL" id="JAPQFL010000005">
    <property type="protein sequence ID" value="MDD9328263.1"/>
    <property type="molecule type" value="Genomic_DNA"/>
</dbReference>
<dbReference type="GO" id="GO:0004712">
    <property type="term" value="F:protein serine/threonine/tyrosine kinase activity"/>
    <property type="evidence" value="ECO:0007669"/>
    <property type="project" value="UniProtKB-UniRule"/>
</dbReference>
<dbReference type="Gene3D" id="3.40.1390.20">
    <property type="entry name" value="HprK N-terminal domain-like"/>
    <property type="match status" value="1"/>
</dbReference>
<dbReference type="Proteomes" id="UP001149607">
    <property type="component" value="Chromosome"/>
</dbReference>
<dbReference type="GO" id="GO:0004674">
    <property type="term" value="F:protein serine/threonine kinase activity"/>
    <property type="evidence" value="ECO:0007669"/>
    <property type="project" value="UniProtKB-KW"/>
</dbReference>
<proteinExistence type="inferred from homology"/>
<reference evidence="18" key="2">
    <citation type="submission" date="2024-02" db="EMBL/GenBank/DDBJ databases">
        <title>Neisseria leonii sp. nov.</title>
        <authorList>
            <person name="Boutroux M."/>
            <person name="Favre-Rochex S."/>
            <person name="Gorgette O."/>
            <person name="Touak G."/>
            <person name="Muhle E."/>
            <person name="Chesneau O."/>
            <person name="Clermont D."/>
            <person name="Rahi P."/>
        </authorList>
    </citation>
    <scope>NUCLEOTIDE SEQUENCE</scope>
    <source>
        <strain evidence="18">51.81</strain>
    </source>
</reference>
<dbReference type="InterPro" id="IPR028979">
    <property type="entry name" value="Ser_kin/Pase_Hpr-like_N_sf"/>
</dbReference>
<dbReference type="InterPro" id="IPR011104">
    <property type="entry name" value="Hpr_kin/Pase_C"/>
</dbReference>
<comment type="domain">
    <text evidence="14">The Walker A ATP-binding motif also binds Pi and PPi.</text>
</comment>
<evidence type="ECO:0000256" key="4">
    <source>
        <dbReference type="ARBA" id="ARBA00011643"/>
    </source>
</evidence>
<keyword evidence="11 14" id="KW-0460">Magnesium</keyword>
<feature type="binding site" evidence="14">
    <location>
        <begin position="179"/>
        <end position="186"/>
    </location>
    <ligand>
        <name>ATP</name>
        <dbReference type="ChEBI" id="CHEBI:30616"/>
    </ligand>
</feature>
<keyword evidence="10 14" id="KW-0067">ATP-binding</keyword>
<evidence type="ECO:0000256" key="14">
    <source>
        <dbReference type="HAMAP-Rule" id="MF_01249"/>
    </source>
</evidence>
<dbReference type="GO" id="GO:0000155">
    <property type="term" value="F:phosphorelay sensor kinase activity"/>
    <property type="evidence" value="ECO:0007669"/>
    <property type="project" value="InterPro"/>
</dbReference>
<feature type="binding site" evidence="14">
    <location>
        <position position="228"/>
    </location>
    <ligand>
        <name>Mg(2+)</name>
        <dbReference type="ChEBI" id="CHEBI:18420"/>
    </ligand>
</feature>
<feature type="region of interest" description="Important for the catalytic mechanism of dephosphorylation" evidence="14">
    <location>
        <begin position="292"/>
        <end position="297"/>
    </location>
</feature>
<comment type="similarity">
    <text evidence="3 14">Belongs to the HPrK/P family.</text>
</comment>
<evidence type="ECO:0000256" key="10">
    <source>
        <dbReference type="ARBA" id="ARBA00022840"/>
    </source>
</evidence>
<evidence type="ECO:0000313" key="19">
    <source>
        <dbReference type="Proteomes" id="UP001149607"/>
    </source>
</evidence>